<reference evidence="1" key="1">
    <citation type="journal article" date="2020" name="mSystems">
        <title>Genome- and Community-Level Interaction Insights into Carbon Utilization and Element Cycling Functions of Hydrothermarchaeota in Hydrothermal Sediment.</title>
        <authorList>
            <person name="Zhou Z."/>
            <person name="Liu Y."/>
            <person name="Xu W."/>
            <person name="Pan J."/>
            <person name="Luo Z.H."/>
            <person name="Li M."/>
        </authorList>
    </citation>
    <scope>NUCLEOTIDE SEQUENCE [LARGE SCALE GENOMIC DNA]</scope>
    <source>
        <strain evidence="1">SpSt-125</strain>
    </source>
</reference>
<dbReference type="EMBL" id="DSEU01000050">
    <property type="protein sequence ID" value="HEM67425.1"/>
    <property type="molecule type" value="Genomic_DNA"/>
</dbReference>
<sequence length="574" mass="66451">MRRVYTRKIVVTDLNKKLFPIVEQEFIDFDDHMYGAPDLILEDLDYEKAIIVEWKTYTVKGTPWNNEDIAQVVAYSILELWRLGINGFKSLFEAILGVDKDRLRDVAELARVVKKRKSGQEESKIDVRDLVSELLRDAYKRIKVLPIIVSASDSFPPHPLMYSNNINSHLTAKRLANLYETIISVIIASEHLTLQLTNVEALISKADKLRWEDVRNSLSSYCMAPKGYVFNYTPCRSSSRGFLPCGIPKLQRSWPCKTKKGGKYCPFADANGVCKFYFDRPREDFDKLMWRLRYKIFEEKEQSFVNYRAVDLLFKDMHMKNFILSNKAESCCRGFKVNIVGSHVSVALSKDSHIFFINIERGGEKLGKVRFDIIDLKNVEEGPEEFSLIAKRKMREIEQRDGIIGTVKRSVVASIIYPNIVTPLLTINTFLMVRDVSAEPSSEVIEYYLCSPSVMLYFNFKLFIRYIKYLQSTNANAKLLLFEAPVNLTLMELRAIDALHRYIAKIKEHDNKKNIIETLKDLNLTEADVNKAVELDKKVLHESERARKEFESESMLDLIPAYKILRELLEKKVK</sequence>
<protein>
    <submittedName>
        <fullName evidence="1">Uncharacterized protein</fullName>
    </submittedName>
</protein>
<proteinExistence type="predicted"/>
<name>A0A7J2U4V5_9CREN</name>
<dbReference type="AlphaFoldDB" id="A0A7J2U4V5"/>
<accession>A0A7J2U4V5</accession>
<organism evidence="1">
    <name type="scientific">Ignisphaera aggregans</name>
    <dbReference type="NCBI Taxonomy" id="334771"/>
    <lineage>
        <taxon>Archaea</taxon>
        <taxon>Thermoproteota</taxon>
        <taxon>Thermoprotei</taxon>
        <taxon>Desulfurococcales</taxon>
        <taxon>Desulfurococcaceae</taxon>
        <taxon>Ignisphaera</taxon>
    </lineage>
</organism>
<evidence type="ECO:0000313" key="1">
    <source>
        <dbReference type="EMBL" id="HEM67425.1"/>
    </source>
</evidence>
<comment type="caution">
    <text evidence="1">The sequence shown here is derived from an EMBL/GenBank/DDBJ whole genome shotgun (WGS) entry which is preliminary data.</text>
</comment>
<gene>
    <name evidence="1" type="ORF">ENO26_07680</name>
</gene>